<name>A0A7R9A301_9CRUS</name>
<dbReference type="OrthoDB" id="6378667at2759"/>
<keyword evidence="2" id="KW-0479">Metal-binding</keyword>
<evidence type="ECO:0000256" key="1">
    <source>
        <dbReference type="ARBA" id="ARBA00001968"/>
    </source>
</evidence>
<evidence type="ECO:0000259" key="5">
    <source>
        <dbReference type="Pfam" id="PF13613"/>
    </source>
</evidence>
<feature type="domain" description="Transposase Helix-turn-helix" evidence="5">
    <location>
        <begin position="164"/>
        <end position="214"/>
    </location>
</feature>
<dbReference type="EMBL" id="LR900473">
    <property type="protein sequence ID" value="CAD7245802.1"/>
    <property type="molecule type" value="Genomic_DNA"/>
</dbReference>
<feature type="domain" description="DDE Tnp4" evidence="4">
    <location>
        <begin position="219"/>
        <end position="268"/>
    </location>
</feature>
<dbReference type="PANTHER" id="PTHR23080:SF141">
    <property type="entry name" value="TRANSPOSASE HELIX-TURN-HELIX DOMAIN-CONTAINING PROTEIN"/>
    <property type="match status" value="1"/>
</dbReference>
<feature type="region of interest" description="Disordered" evidence="3">
    <location>
        <begin position="1"/>
        <end position="43"/>
    </location>
</feature>
<comment type="cofactor">
    <cofactor evidence="1">
        <name>a divalent metal cation</name>
        <dbReference type="ChEBI" id="CHEBI:60240"/>
    </cofactor>
</comment>
<evidence type="ECO:0008006" key="8">
    <source>
        <dbReference type="Google" id="ProtNLM"/>
    </source>
</evidence>
<proteinExistence type="predicted"/>
<evidence type="ECO:0000259" key="4">
    <source>
        <dbReference type="Pfam" id="PF13359"/>
    </source>
</evidence>
<gene>
    <name evidence="6" type="ORF">DSTB1V02_LOCUS5668</name>
</gene>
<dbReference type="GO" id="GO:0046872">
    <property type="term" value="F:metal ion binding"/>
    <property type="evidence" value="ECO:0007669"/>
    <property type="project" value="UniProtKB-KW"/>
</dbReference>
<evidence type="ECO:0000256" key="2">
    <source>
        <dbReference type="ARBA" id="ARBA00022723"/>
    </source>
</evidence>
<evidence type="ECO:0000256" key="3">
    <source>
        <dbReference type="SAM" id="MobiDB-lite"/>
    </source>
</evidence>
<dbReference type="InterPro" id="IPR027805">
    <property type="entry name" value="Transposase_HTH_dom"/>
</dbReference>
<dbReference type="Proteomes" id="UP000677054">
    <property type="component" value="Unassembled WGS sequence"/>
</dbReference>
<accession>A0A7R9A301</accession>
<evidence type="ECO:0000313" key="6">
    <source>
        <dbReference type="EMBL" id="CAD7245802.1"/>
    </source>
</evidence>
<dbReference type="InterPro" id="IPR027806">
    <property type="entry name" value="HARBI1_dom"/>
</dbReference>
<keyword evidence="7" id="KW-1185">Reference proteome</keyword>
<dbReference type="Pfam" id="PF13359">
    <property type="entry name" value="DDE_Tnp_4"/>
    <property type="match status" value="1"/>
</dbReference>
<organism evidence="6">
    <name type="scientific">Darwinula stevensoni</name>
    <dbReference type="NCBI Taxonomy" id="69355"/>
    <lineage>
        <taxon>Eukaryota</taxon>
        <taxon>Metazoa</taxon>
        <taxon>Ecdysozoa</taxon>
        <taxon>Arthropoda</taxon>
        <taxon>Crustacea</taxon>
        <taxon>Oligostraca</taxon>
        <taxon>Ostracoda</taxon>
        <taxon>Podocopa</taxon>
        <taxon>Podocopida</taxon>
        <taxon>Darwinulocopina</taxon>
        <taxon>Darwinuloidea</taxon>
        <taxon>Darwinulidae</taxon>
        <taxon>Darwinula</taxon>
    </lineage>
</organism>
<reference evidence="6" key="1">
    <citation type="submission" date="2020-11" db="EMBL/GenBank/DDBJ databases">
        <authorList>
            <person name="Tran Van P."/>
        </authorList>
    </citation>
    <scope>NUCLEOTIDE SEQUENCE</scope>
</reference>
<dbReference type="AlphaFoldDB" id="A0A7R9A301"/>
<feature type="compositionally biased region" description="Basic and acidic residues" evidence="3">
    <location>
        <begin position="1"/>
        <end position="18"/>
    </location>
</feature>
<evidence type="ECO:0000313" key="7">
    <source>
        <dbReference type="Proteomes" id="UP000677054"/>
    </source>
</evidence>
<dbReference type="Pfam" id="PF13613">
    <property type="entry name" value="HTH_Tnp_4"/>
    <property type="match status" value="1"/>
</dbReference>
<protein>
    <recommendedName>
        <fullName evidence="8">DDE Tnp4 domain-containing protein</fullName>
    </recommendedName>
</protein>
<dbReference type="PANTHER" id="PTHR23080">
    <property type="entry name" value="THAP DOMAIN PROTEIN"/>
    <property type="match status" value="1"/>
</dbReference>
<dbReference type="EMBL" id="CAJPEV010000956">
    <property type="protein sequence ID" value="CAG0889762.1"/>
    <property type="molecule type" value="Genomic_DNA"/>
</dbReference>
<sequence length="273" mass="29947">MDSSRARQERRDRRRFEIDPTPILSHEERNEANPDENDGINIRDDRSRDEAAMALLQLQCGSPLPAPTADVAVNVSSGINIGEDDRSRDEAAMALLQLQCGSPLPAPTADVAVNVSSGDLRPPFISLIMEDSKIKTLTGVPTVHLLNTLVRLLATVLVVTRKHVLSLEEQLLLSLMKIKLNLSYNFLGVLFHCTSNTCSNTFWAVIPKLAIMLKSVVCRILTYSHYKGTHTVKYMVGVSPGGMITFLSQGYGGRASDKAIFEQSGIREVTAIS</sequence>